<feature type="transmembrane region" description="Helical" evidence="6">
    <location>
        <begin position="468"/>
        <end position="483"/>
    </location>
</feature>
<dbReference type="InterPro" id="IPR052159">
    <property type="entry name" value="Competence_DNA_uptake"/>
</dbReference>
<keyword evidence="9" id="KW-1185">Reference proteome</keyword>
<keyword evidence="3 6" id="KW-0812">Transmembrane</keyword>
<dbReference type="PANTHER" id="PTHR30619:SF1">
    <property type="entry name" value="RECOMBINATION PROTEIN 2"/>
    <property type="match status" value="1"/>
</dbReference>
<evidence type="ECO:0000259" key="7">
    <source>
        <dbReference type="SMART" id="SM00849"/>
    </source>
</evidence>
<dbReference type="Proteomes" id="UP000185766">
    <property type="component" value="Unassembled WGS sequence"/>
</dbReference>
<evidence type="ECO:0000256" key="3">
    <source>
        <dbReference type="ARBA" id="ARBA00022692"/>
    </source>
</evidence>
<dbReference type="STRING" id="1429083.GCA_001885685_03220"/>
<name>A0A1H7RE91_9GAMM</name>
<feature type="transmembrane region" description="Helical" evidence="6">
    <location>
        <begin position="414"/>
        <end position="434"/>
    </location>
</feature>
<dbReference type="SUPFAM" id="SSF56281">
    <property type="entry name" value="Metallo-hydrolase/oxidoreductase"/>
    <property type="match status" value="1"/>
</dbReference>
<dbReference type="NCBIfam" id="TIGR00361">
    <property type="entry name" value="ComEC_Rec2"/>
    <property type="match status" value="1"/>
</dbReference>
<feature type="transmembrane region" description="Helical" evidence="6">
    <location>
        <begin position="350"/>
        <end position="369"/>
    </location>
</feature>
<dbReference type="InterPro" id="IPR025405">
    <property type="entry name" value="DUF4131"/>
</dbReference>
<sequence length="733" mass="80790">MHKGLIAFVVGLLCIRVFPASLESSHLLLTLLLIGFLVAKRWLVVASLFAGLAVAQWSLSSWQADRLEPRFDGARLWVTAQIEHAPQWHATTAALLVEGAYSRRTRLPEKIWLVWPEAPALKQGQQWRWLVSLRRQAGLTSFAGFDKARWLASQGVGAYAVVKQAQLLEDVPQASFRQRLREQLLALDVPNTDALLALTLADGSAMAAERWALLQQTGTVHLFVVSGSHIALLAAFAFGLVSVLRRIPWVPASEYWRDAAFCVSLLLATLYAWLAAWSLPVQRAWLMLLVFLLCRWGARALSPWLAWWLALLLVLLLQPMAPLQAGFWLSFVAVALLLAYAHGRLLRRSWWLELIALQWLIGWALLPWLNWHDLPGSGLGLLANLVAIPLLGFVVVPLALLGCLLLPVSSAAEVVLSLAGALLTMCFAFFTWLVEHAGSWPLPMISGWQSALLLLASLLLLLPRIMPLYGLAVPLLVLGLLWPKERPPHGQAQITVLDVGQGLAVLVETAEQVLLYDTGSAWAGGSRAEQVVIPYLRQRGWPALDVLLISHADNDHAGGLQVLTQQIPTKAVIAGEALPDSSPCLAHQTWQWQGVSFRLWQAEGEEGNAASCVLHVRARDQSVLLTGDIGQREEAALLREAWLSADWLIAPHHGSNSSSSARFIQTLKPAHVVFSRGAYNAFAHPHPAVLARYRAAASLIYDTGVDGSLRWRLGGDSPQPERAVARWGFWREK</sequence>
<dbReference type="CDD" id="cd07731">
    <property type="entry name" value="ComA-like_MBL-fold"/>
    <property type="match status" value="1"/>
</dbReference>
<dbReference type="Pfam" id="PF00753">
    <property type="entry name" value="Lactamase_B"/>
    <property type="match status" value="1"/>
</dbReference>
<feature type="transmembrane region" description="Helical" evidence="6">
    <location>
        <begin position="327"/>
        <end position="343"/>
    </location>
</feature>
<dbReference type="Pfam" id="PF13567">
    <property type="entry name" value="DUF4131"/>
    <property type="match status" value="1"/>
</dbReference>
<dbReference type="PANTHER" id="PTHR30619">
    <property type="entry name" value="DNA INTERNALIZATION/COMPETENCE PROTEIN COMEC/REC2"/>
    <property type="match status" value="1"/>
</dbReference>
<dbReference type="InterPro" id="IPR036866">
    <property type="entry name" value="RibonucZ/Hydroxyglut_hydro"/>
</dbReference>
<gene>
    <name evidence="8" type="ORF">SAMN05216214_11487</name>
</gene>
<protein>
    <submittedName>
        <fullName evidence="8">Competence protein ComEC</fullName>
    </submittedName>
</protein>
<dbReference type="GO" id="GO:0005886">
    <property type="term" value="C:plasma membrane"/>
    <property type="evidence" value="ECO:0007669"/>
    <property type="project" value="UniProtKB-SubCell"/>
</dbReference>
<dbReference type="Pfam" id="PF03772">
    <property type="entry name" value="Competence"/>
    <property type="match status" value="1"/>
</dbReference>
<feature type="transmembrane region" description="Helical" evidence="6">
    <location>
        <begin position="255"/>
        <end position="274"/>
    </location>
</feature>
<dbReference type="SMART" id="SM00849">
    <property type="entry name" value="Lactamase_B"/>
    <property type="match status" value="1"/>
</dbReference>
<keyword evidence="2" id="KW-1003">Cell membrane</keyword>
<proteinExistence type="predicted"/>
<dbReference type="EMBL" id="FOAS01000014">
    <property type="protein sequence ID" value="SEL57727.1"/>
    <property type="molecule type" value="Genomic_DNA"/>
</dbReference>
<evidence type="ECO:0000313" key="9">
    <source>
        <dbReference type="Proteomes" id="UP000185766"/>
    </source>
</evidence>
<evidence type="ECO:0000256" key="4">
    <source>
        <dbReference type="ARBA" id="ARBA00022989"/>
    </source>
</evidence>
<dbReference type="InterPro" id="IPR035681">
    <property type="entry name" value="ComA-like_MBL"/>
</dbReference>
<accession>A0A1H7RE91</accession>
<evidence type="ECO:0000256" key="1">
    <source>
        <dbReference type="ARBA" id="ARBA00004651"/>
    </source>
</evidence>
<dbReference type="Gene3D" id="3.60.15.10">
    <property type="entry name" value="Ribonuclease Z/Hydroxyacylglutathione hydrolase-like"/>
    <property type="match status" value="1"/>
</dbReference>
<keyword evidence="5 6" id="KW-0472">Membrane</keyword>
<dbReference type="NCBIfam" id="TIGR00360">
    <property type="entry name" value="ComEC_N-term"/>
    <property type="match status" value="1"/>
</dbReference>
<feature type="transmembrane region" description="Helical" evidence="6">
    <location>
        <begin position="381"/>
        <end position="407"/>
    </location>
</feature>
<dbReference type="AlphaFoldDB" id="A0A1H7RE91"/>
<evidence type="ECO:0000256" key="2">
    <source>
        <dbReference type="ARBA" id="ARBA00022475"/>
    </source>
</evidence>
<dbReference type="InterPro" id="IPR001279">
    <property type="entry name" value="Metallo-B-lactamas"/>
</dbReference>
<reference evidence="8 9" key="1">
    <citation type="submission" date="2016-10" db="EMBL/GenBank/DDBJ databases">
        <authorList>
            <person name="de Groot N.N."/>
        </authorList>
    </citation>
    <scope>NUCLEOTIDE SEQUENCE [LARGE SCALE GENOMIC DNA]</scope>
    <source>
        <strain evidence="8 9">JCM 19513</strain>
    </source>
</reference>
<feature type="transmembrane region" description="Helical" evidence="6">
    <location>
        <begin position="221"/>
        <end position="243"/>
    </location>
</feature>
<feature type="transmembrane region" description="Helical" evidence="6">
    <location>
        <begin position="29"/>
        <end position="55"/>
    </location>
</feature>
<feature type="domain" description="Metallo-beta-lactamase" evidence="7">
    <location>
        <begin position="501"/>
        <end position="676"/>
    </location>
</feature>
<comment type="subcellular location">
    <subcellularLocation>
        <location evidence="1">Cell membrane</location>
        <topology evidence="1">Multi-pass membrane protein</topology>
    </subcellularLocation>
</comment>
<evidence type="ECO:0000313" key="8">
    <source>
        <dbReference type="EMBL" id="SEL57727.1"/>
    </source>
</evidence>
<evidence type="ECO:0000256" key="6">
    <source>
        <dbReference type="SAM" id="Phobius"/>
    </source>
</evidence>
<evidence type="ECO:0000256" key="5">
    <source>
        <dbReference type="ARBA" id="ARBA00023136"/>
    </source>
</evidence>
<dbReference type="RefSeq" id="WP_074869744.1">
    <property type="nucleotide sequence ID" value="NZ_FOAS01000014.1"/>
</dbReference>
<dbReference type="InterPro" id="IPR004477">
    <property type="entry name" value="ComEC_N"/>
</dbReference>
<dbReference type="GO" id="GO:0030420">
    <property type="term" value="P:establishment of competence for transformation"/>
    <property type="evidence" value="ECO:0007669"/>
    <property type="project" value="InterPro"/>
</dbReference>
<keyword evidence="4 6" id="KW-1133">Transmembrane helix</keyword>
<dbReference type="InterPro" id="IPR004797">
    <property type="entry name" value="Competence_ComEC/Rec2"/>
</dbReference>
<organism evidence="8 9">
    <name type="scientific">Atopomonas hussainii</name>
    <dbReference type="NCBI Taxonomy" id="1429083"/>
    <lineage>
        <taxon>Bacteria</taxon>
        <taxon>Pseudomonadati</taxon>
        <taxon>Pseudomonadota</taxon>
        <taxon>Gammaproteobacteria</taxon>
        <taxon>Pseudomonadales</taxon>
        <taxon>Pseudomonadaceae</taxon>
        <taxon>Atopomonas</taxon>
    </lineage>
</organism>